<evidence type="ECO:0000313" key="6">
    <source>
        <dbReference type="Proteomes" id="UP000030361"/>
    </source>
</evidence>
<dbReference type="KEGG" id="lcu:PL11_001635"/>
<dbReference type="InterPro" id="IPR018197">
    <property type="entry name" value="Glycerate_kinase_RE-like"/>
</dbReference>
<gene>
    <name evidence="5" type="ORF">PL11_001635</name>
</gene>
<dbReference type="GO" id="GO:0031388">
    <property type="term" value="P:organic acid phosphorylation"/>
    <property type="evidence" value="ECO:0007669"/>
    <property type="project" value="UniProtKB-UniRule"/>
</dbReference>
<keyword evidence="2 4" id="KW-0808">Transferase</keyword>
<dbReference type="eggNOG" id="COG1929">
    <property type="taxonomic scope" value="Bacteria"/>
</dbReference>
<dbReference type="Pfam" id="PF02595">
    <property type="entry name" value="Gly_kinase"/>
    <property type="match status" value="1"/>
</dbReference>
<dbReference type="Proteomes" id="UP000030361">
    <property type="component" value="Chromosome"/>
</dbReference>
<dbReference type="NCBIfam" id="TIGR00045">
    <property type="entry name" value="glycerate kinase"/>
    <property type="match status" value="1"/>
</dbReference>
<dbReference type="SUPFAM" id="SSF110738">
    <property type="entry name" value="Glycerate kinase I"/>
    <property type="match status" value="1"/>
</dbReference>
<dbReference type="GO" id="GO:0008887">
    <property type="term" value="F:glycerate kinase activity"/>
    <property type="evidence" value="ECO:0007669"/>
    <property type="project" value="UniProtKB-UniRule"/>
</dbReference>
<dbReference type="RefSeq" id="WP_052127646.1">
    <property type="nucleotide sequence ID" value="NZ_CP018906.1"/>
</dbReference>
<dbReference type="InterPro" id="IPR004381">
    <property type="entry name" value="Glycerate_kinase"/>
</dbReference>
<dbReference type="AlphaFoldDB" id="A0A1S6QGG8"/>
<dbReference type="PANTHER" id="PTHR21599:SF0">
    <property type="entry name" value="GLYCERATE KINASE"/>
    <property type="match status" value="1"/>
</dbReference>
<dbReference type="InterPro" id="IPR036129">
    <property type="entry name" value="Glycerate_kinase_sf"/>
</dbReference>
<dbReference type="InterPro" id="IPR018193">
    <property type="entry name" value="Glyc_kinase_flavodox-like_fold"/>
</dbReference>
<dbReference type="EMBL" id="CP018906">
    <property type="protein sequence ID" value="AQW20707.1"/>
    <property type="molecule type" value="Genomic_DNA"/>
</dbReference>
<organism evidence="5 6">
    <name type="scientific">Lentilactobacillus curieae</name>
    <dbReference type="NCBI Taxonomy" id="1138822"/>
    <lineage>
        <taxon>Bacteria</taxon>
        <taxon>Bacillati</taxon>
        <taxon>Bacillota</taxon>
        <taxon>Bacilli</taxon>
        <taxon>Lactobacillales</taxon>
        <taxon>Lactobacillaceae</taxon>
        <taxon>Lentilactobacillus</taxon>
    </lineage>
</organism>
<evidence type="ECO:0008006" key="7">
    <source>
        <dbReference type="Google" id="ProtNLM"/>
    </source>
</evidence>
<evidence type="ECO:0000256" key="3">
    <source>
        <dbReference type="ARBA" id="ARBA00022777"/>
    </source>
</evidence>
<name>A0A1S6QGG8_9LACO</name>
<evidence type="ECO:0000313" key="5">
    <source>
        <dbReference type="EMBL" id="AQW20707.1"/>
    </source>
</evidence>
<dbReference type="Gene3D" id="3.90.1510.10">
    <property type="entry name" value="Glycerate kinase, domain 2"/>
    <property type="match status" value="1"/>
</dbReference>
<dbReference type="OrthoDB" id="9774290at2"/>
<accession>A0A1S6QGG8</accession>
<keyword evidence="3 4" id="KW-0418">Kinase</keyword>
<dbReference type="PANTHER" id="PTHR21599">
    <property type="entry name" value="GLYCERATE KINASE"/>
    <property type="match status" value="1"/>
</dbReference>
<evidence type="ECO:0000256" key="1">
    <source>
        <dbReference type="ARBA" id="ARBA00006284"/>
    </source>
</evidence>
<dbReference type="PIRSF" id="PIRSF006078">
    <property type="entry name" value="GlxK"/>
    <property type="match status" value="1"/>
</dbReference>
<protein>
    <recommendedName>
        <fullName evidence="7">Glycerate kinase</fullName>
    </recommendedName>
</protein>
<keyword evidence="6" id="KW-1185">Reference proteome</keyword>
<sequence length="387" mass="39983">MEPNFTGTKQRVNKIVIAPDSYKGYLTAKQAAAAMKQGCADVFGQANYQLIPMADGGEGTVSTLVEANHGTLVETQVANPFGEIVSAQYGLIDNGRTAVIEMAAASGFQFINPKINRVGEASTFGTGQLIEAALNQGVSKIILGLGGSATNDGGAGMAVALGAKLLDSSGELIDMGGAGLARLAKIDITDFDMRLTEVEIIGATDVTNPLTGSQGATEVFGRQKGATDQRVMQLDSALKRYAKVIYSDLGIDVDQIAGAGAAGGLGAGMLAFLHAKLTSGIDLVMKETGFLQKIKGANIVLTGEGAIDFQTQFGKAPSIVAQEAKAINPDCMVIGIGGKVGEDLGPLYHLGFDYIAPVTVDSHLGDSKINAAKNLESTTAAIIRQLN</sequence>
<reference evidence="5 6" key="1">
    <citation type="journal article" date="2015" name="Genome Announc.">
        <title>Genome Sequence of Lactobacillus curieae CCTCC M 2011381T, a Novel Producer of Gamma-aminobutyric Acid.</title>
        <authorList>
            <person name="Wang Y."/>
            <person name="Wang Y."/>
            <person name="Lang C."/>
            <person name="Wei D."/>
            <person name="Xu P."/>
            <person name="Xie J."/>
        </authorList>
    </citation>
    <scope>NUCLEOTIDE SEQUENCE [LARGE SCALE GENOMIC DNA]</scope>
    <source>
        <strain evidence="5 6">CCTCC M 2011381</strain>
    </source>
</reference>
<evidence type="ECO:0000256" key="4">
    <source>
        <dbReference type="PIRNR" id="PIRNR006078"/>
    </source>
</evidence>
<comment type="similarity">
    <text evidence="1 4">Belongs to the glycerate kinase type-1 family.</text>
</comment>
<proteinExistence type="inferred from homology"/>
<dbReference type="Gene3D" id="3.40.50.10350">
    <property type="entry name" value="Glycerate kinase, domain 1"/>
    <property type="match status" value="1"/>
</dbReference>
<evidence type="ECO:0000256" key="2">
    <source>
        <dbReference type="ARBA" id="ARBA00022679"/>
    </source>
</evidence>